<accession>A0AAN7UZW3</accession>
<organism evidence="1 2">
    <name type="scientific">Xylaria bambusicola</name>
    <dbReference type="NCBI Taxonomy" id="326684"/>
    <lineage>
        <taxon>Eukaryota</taxon>
        <taxon>Fungi</taxon>
        <taxon>Dikarya</taxon>
        <taxon>Ascomycota</taxon>
        <taxon>Pezizomycotina</taxon>
        <taxon>Sordariomycetes</taxon>
        <taxon>Xylariomycetidae</taxon>
        <taxon>Xylariales</taxon>
        <taxon>Xylariaceae</taxon>
        <taxon>Xylaria</taxon>
    </lineage>
</organism>
<dbReference type="AlphaFoldDB" id="A0AAN7UZW3"/>
<protein>
    <submittedName>
        <fullName evidence="1">Uncharacterized protein</fullName>
    </submittedName>
</protein>
<gene>
    <name evidence="1" type="ORF">RRF57_011738</name>
</gene>
<evidence type="ECO:0000313" key="2">
    <source>
        <dbReference type="Proteomes" id="UP001305414"/>
    </source>
</evidence>
<dbReference type="Proteomes" id="UP001305414">
    <property type="component" value="Unassembled WGS sequence"/>
</dbReference>
<evidence type="ECO:0000313" key="1">
    <source>
        <dbReference type="EMBL" id="KAK5636026.1"/>
    </source>
</evidence>
<keyword evidence="2" id="KW-1185">Reference proteome</keyword>
<dbReference type="EMBL" id="JAWHQM010000061">
    <property type="protein sequence ID" value="KAK5636026.1"/>
    <property type="molecule type" value="Genomic_DNA"/>
</dbReference>
<name>A0AAN7UZW3_9PEZI</name>
<proteinExistence type="predicted"/>
<sequence length="83" mass="8943">MRDLLEVDRDKQYGVEKWGDSGWPMLHARGHSIDPAYECCGMVEALPIDMRDLSTSSSTLSYAKVGGGSPASTCLNLVPAANL</sequence>
<comment type="caution">
    <text evidence="1">The sequence shown here is derived from an EMBL/GenBank/DDBJ whole genome shotgun (WGS) entry which is preliminary data.</text>
</comment>
<reference evidence="1 2" key="1">
    <citation type="submission" date="2023-10" db="EMBL/GenBank/DDBJ databases">
        <title>Draft genome sequence of Xylaria bambusicola isolate GMP-LS, the root and basal stem rot pathogen of sugarcane in Indonesia.</title>
        <authorList>
            <person name="Selvaraj P."/>
            <person name="Muralishankar V."/>
            <person name="Muruganantham S."/>
            <person name="Sp S."/>
            <person name="Haryani S."/>
            <person name="Lau K.J.X."/>
            <person name="Naqvi N.I."/>
        </authorList>
    </citation>
    <scope>NUCLEOTIDE SEQUENCE [LARGE SCALE GENOMIC DNA]</scope>
    <source>
        <strain evidence="1">GMP-LS</strain>
    </source>
</reference>